<feature type="binding site" evidence="7">
    <location>
        <begin position="75"/>
        <end position="76"/>
    </location>
    <ligand>
        <name>substrate</name>
    </ligand>
</feature>
<dbReference type="NCBIfam" id="TIGR00067">
    <property type="entry name" value="glut_race"/>
    <property type="match status" value="1"/>
</dbReference>
<comment type="pathway">
    <text evidence="7">Cell wall biogenesis; peptidoglycan biosynthesis.</text>
</comment>
<comment type="function">
    <text evidence="7">Provides the (R)-glutamate required for cell wall biosynthesis.</text>
</comment>
<dbReference type="eggNOG" id="COG0796">
    <property type="taxonomic scope" value="Bacteria"/>
</dbReference>
<feature type="binding site" evidence="7">
    <location>
        <begin position="42"/>
        <end position="43"/>
    </location>
    <ligand>
        <name>substrate</name>
    </ligand>
</feature>
<comment type="catalytic activity">
    <reaction evidence="1 7">
        <text>L-glutamate = D-glutamate</text>
        <dbReference type="Rhea" id="RHEA:12813"/>
        <dbReference type="ChEBI" id="CHEBI:29985"/>
        <dbReference type="ChEBI" id="CHEBI:29986"/>
        <dbReference type="EC" id="5.1.1.3"/>
    </reaction>
</comment>
<accession>L0KRQ2</accession>
<keyword evidence="9" id="KW-1185">Reference proteome</keyword>
<dbReference type="Pfam" id="PF01177">
    <property type="entry name" value="Asp_Glu_race"/>
    <property type="match status" value="1"/>
</dbReference>
<dbReference type="InterPro" id="IPR001920">
    <property type="entry name" value="Asp/Glu_race"/>
</dbReference>
<feature type="binding site" evidence="7">
    <location>
        <begin position="10"/>
        <end position="11"/>
    </location>
    <ligand>
        <name>substrate</name>
    </ligand>
</feature>
<feature type="active site" description="Proton donor/acceptor" evidence="7">
    <location>
        <position position="189"/>
    </location>
</feature>
<dbReference type="GO" id="GO:0008360">
    <property type="term" value="P:regulation of cell shape"/>
    <property type="evidence" value="ECO:0007669"/>
    <property type="project" value="UniProtKB-KW"/>
</dbReference>
<dbReference type="PANTHER" id="PTHR21198:SF2">
    <property type="entry name" value="GLUTAMATE RACEMASE"/>
    <property type="match status" value="1"/>
</dbReference>
<organism evidence="8 9">
    <name type="scientific">Mesorhizobium australicum (strain HAMBI 3006 / LMG 24608 / WSM2073)</name>
    <dbReference type="NCBI Taxonomy" id="754035"/>
    <lineage>
        <taxon>Bacteria</taxon>
        <taxon>Pseudomonadati</taxon>
        <taxon>Pseudomonadota</taxon>
        <taxon>Alphaproteobacteria</taxon>
        <taxon>Hyphomicrobiales</taxon>
        <taxon>Phyllobacteriaceae</taxon>
        <taxon>Mesorhizobium</taxon>
    </lineage>
</organism>
<keyword evidence="5 7" id="KW-0413">Isomerase</keyword>
<dbReference type="GO" id="GO:0008881">
    <property type="term" value="F:glutamate racemase activity"/>
    <property type="evidence" value="ECO:0007669"/>
    <property type="project" value="UniProtKB-UniRule"/>
</dbReference>
<dbReference type="GO" id="GO:0071555">
    <property type="term" value="P:cell wall organization"/>
    <property type="evidence" value="ECO:0007669"/>
    <property type="project" value="UniProtKB-KW"/>
</dbReference>
<evidence type="ECO:0000313" key="9">
    <source>
        <dbReference type="Proteomes" id="UP000010998"/>
    </source>
</evidence>
<dbReference type="AlphaFoldDB" id="L0KRQ2"/>
<dbReference type="STRING" id="754035.Mesau_04433"/>
<dbReference type="InterPro" id="IPR015942">
    <property type="entry name" value="Asp/Glu/hydantoin_racemase"/>
</dbReference>
<evidence type="ECO:0000256" key="5">
    <source>
        <dbReference type="ARBA" id="ARBA00023235"/>
    </source>
</evidence>
<evidence type="ECO:0000313" key="8">
    <source>
        <dbReference type="EMBL" id="AGB46768.1"/>
    </source>
</evidence>
<dbReference type="Proteomes" id="UP000010998">
    <property type="component" value="Chromosome"/>
</dbReference>
<dbReference type="PANTHER" id="PTHR21198">
    <property type="entry name" value="GLUTAMATE RACEMASE"/>
    <property type="match status" value="1"/>
</dbReference>
<dbReference type="PROSITE" id="PS00924">
    <property type="entry name" value="ASP_GLU_RACEMASE_2"/>
    <property type="match status" value="1"/>
</dbReference>
<dbReference type="InterPro" id="IPR033134">
    <property type="entry name" value="Asp/Glu_racemase_AS_2"/>
</dbReference>
<proteinExistence type="inferred from homology"/>
<dbReference type="KEGG" id="mam:Mesau_04433"/>
<dbReference type="UniPathway" id="UPA00219"/>
<reference evidence="9" key="1">
    <citation type="submission" date="2012-02" db="EMBL/GenBank/DDBJ databases">
        <title>Complete sequence of Mesorhizobium australicum WSM2073.</title>
        <authorList>
            <person name="Lucas S."/>
            <person name="Han J."/>
            <person name="Lapidus A."/>
            <person name="Cheng J.-F."/>
            <person name="Goodwin L."/>
            <person name="Pitluck S."/>
            <person name="Peters L."/>
            <person name="Gu W."/>
            <person name="Detter J.C."/>
            <person name="Han C."/>
            <person name="Tapia R."/>
            <person name="Land M."/>
            <person name="Hauser L."/>
            <person name="Kyrpides N."/>
            <person name="Ivanova N."/>
            <person name="Pagani I."/>
            <person name="Reeve W.G."/>
            <person name="Howieson J.G."/>
            <person name="Tiwari R.P."/>
            <person name="O'Hara G.W."/>
            <person name="Atkins C.A."/>
            <person name="Ronson C.W."/>
            <person name="Nandasena K.G."/>
            <person name="Woyke T."/>
        </authorList>
    </citation>
    <scope>NUCLEOTIDE SEQUENCE [LARGE SCALE GENOMIC DNA]</scope>
    <source>
        <strain evidence="9">LMG 24608 / HAMBI 3006 / WSM2073</strain>
    </source>
</reference>
<gene>
    <name evidence="7" type="primary">murI</name>
    <name evidence="8" type="ordered locus">Mesau_04433</name>
</gene>
<comment type="similarity">
    <text evidence="7">Belongs to the aspartate/glutamate racemases family.</text>
</comment>
<evidence type="ECO:0000256" key="2">
    <source>
        <dbReference type="ARBA" id="ARBA00013090"/>
    </source>
</evidence>
<evidence type="ECO:0000256" key="6">
    <source>
        <dbReference type="ARBA" id="ARBA00023316"/>
    </source>
</evidence>
<name>L0KRQ2_MESAW</name>
<dbReference type="HOGENOM" id="CLU_052344_2_0_5"/>
<feature type="binding site" evidence="7">
    <location>
        <begin position="190"/>
        <end position="191"/>
    </location>
    <ligand>
        <name>substrate</name>
    </ligand>
</feature>
<dbReference type="HAMAP" id="MF_00258">
    <property type="entry name" value="Glu_racemase"/>
    <property type="match status" value="1"/>
</dbReference>
<feature type="active site" description="Proton donor/acceptor" evidence="7">
    <location>
        <position position="74"/>
    </location>
</feature>
<dbReference type="InterPro" id="IPR018187">
    <property type="entry name" value="Asp/Glu_racemase_AS_1"/>
</dbReference>
<dbReference type="PROSITE" id="PS00923">
    <property type="entry name" value="ASP_GLU_RACEMASE_1"/>
    <property type="match status" value="1"/>
</dbReference>
<keyword evidence="3 7" id="KW-0133">Cell shape</keyword>
<protein>
    <recommendedName>
        <fullName evidence="2 7">Glutamate racemase</fullName>
        <ecNumber evidence="2 7">5.1.1.3</ecNumber>
    </recommendedName>
</protein>
<dbReference type="EC" id="5.1.1.3" evidence="2 7"/>
<sequence length="287" mass="31622">MTDQPILMFDSGVGGLTVLREARVLMPDRRFIYVADDAAFPFGAWEEPALREHILGLFAKLLDRFAPAISVIACNTASTLVIDALRERFPGHPFVGTVPAVKPAAERTRSGLVSVLATPGTVKRQYTRDLISKWAQKCHVRLVGSDRLAGLSEAYMRQGFVDEDAVRAEIEPCFIERDGMRTDIVVLACTHYPFLVNRMRKTAPWPVDWIDPAEAIARRALSLLPPINGALPQAEPDIAVFTSGKADFAVSRLMQGFGLTVHLDSGKAARHSNRFEDDAALIRIGQD</sequence>
<evidence type="ECO:0000256" key="7">
    <source>
        <dbReference type="HAMAP-Rule" id="MF_00258"/>
    </source>
</evidence>
<evidence type="ECO:0000256" key="1">
    <source>
        <dbReference type="ARBA" id="ARBA00001602"/>
    </source>
</evidence>
<dbReference type="EMBL" id="CP003358">
    <property type="protein sequence ID" value="AGB46768.1"/>
    <property type="molecule type" value="Genomic_DNA"/>
</dbReference>
<dbReference type="GeneID" id="90991758"/>
<dbReference type="SUPFAM" id="SSF53681">
    <property type="entry name" value="Aspartate/glutamate racemase"/>
    <property type="match status" value="2"/>
</dbReference>
<evidence type="ECO:0000256" key="3">
    <source>
        <dbReference type="ARBA" id="ARBA00022960"/>
    </source>
</evidence>
<keyword evidence="6 7" id="KW-0961">Cell wall biogenesis/degradation</keyword>
<dbReference type="RefSeq" id="WP_015318155.1">
    <property type="nucleotide sequence ID" value="NC_019973.1"/>
</dbReference>
<dbReference type="InterPro" id="IPR004391">
    <property type="entry name" value="Glu_race"/>
</dbReference>
<keyword evidence="4 7" id="KW-0573">Peptidoglycan synthesis</keyword>
<evidence type="ECO:0000256" key="4">
    <source>
        <dbReference type="ARBA" id="ARBA00022984"/>
    </source>
</evidence>
<dbReference type="GO" id="GO:0009252">
    <property type="term" value="P:peptidoglycan biosynthetic process"/>
    <property type="evidence" value="ECO:0007669"/>
    <property type="project" value="UniProtKB-UniRule"/>
</dbReference>
<dbReference type="Gene3D" id="3.40.50.1860">
    <property type="match status" value="2"/>
</dbReference>